<sequence length="103" mass="11778">MEIEGALVMRKKFTLKNIAILLIVSIFVFSFIRQEITMHKISTQVSERQLELNKVKAVNDRLKDEVNMSKTDAYSEKMAREKLGMIKPGEKKVLTSNDSSSTK</sequence>
<comment type="caution">
    <text evidence="2">The sequence shown here is derived from an EMBL/GenBank/DDBJ whole genome shotgun (WGS) entry which is preliminary data.</text>
</comment>
<gene>
    <name evidence="2" type="ORF">bsdtw1_04140</name>
</gene>
<dbReference type="Pfam" id="PF04977">
    <property type="entry name" value="DivIC"/>
    <property type="match status" value="1"/>
</dbReference>
<name>A0A6V8SM24_9CLOT</name>
<keyword evidence="2" id="KW-0132">Cell division</keyword>
<evidence type="ECO:0000256" key="1">
    <source>
        <dbReference type="SAM" id="Phobius"/>
    </source>
</evidence>
<organism evidence="2 3">
    <name type="scientific">Clostridium fungisolvens</name>
    <dbReference type="NCBI Taxonomy" id="1604897"/>
    <lineage>
        <taxon>Bacteria</taxon>
        <taxon>Bacillati</taxon>
        <taxon>Bacillota</taxon>
        <taxon>Clostridia</taxon>
        <taxon>Eubacteriales</taxon>
        <taxon>Clostridiaceae</taxon>
        <taxon>Clostridium</taxon>
    </lineage>
</organism>
<evidence type="ECO:0000313" key="2">
    <source>
        <dbReference type="EMBL" id="GFP77950.1"/>
    </source>
</evidence>
<protein>
    <submittedName>
        <fullName evidence="2">Cell division protein FtsL</fullName>
    </submittedName>
</protein>
<dbReference type="GO" id="GO:0051301">
    <property type="term" value="P:cell division"/>
    <property type="evidence" value="ECO:0007669"/>
    <property type="project" value="UniProtKB-KW"/>
</dbReference>
<keyword evidence="1" id="KW-0472">Membrane</keyword>
<keyword evidence="1" id="KW-1133">Transmembrane helix</keyword>
<dbReference type="InterPro" id="IPR007060">
    <property type="entry name" value="FtsL/DivIC"/>
</dbReference>
<dbReference type="AlphaFoldDB" id="A0A6V8SM24"/>
<keyword evidence="1" id="KW-0812">Transmembrane</keyword>
<keyword evidence="2" id="KW-0131">Cell cycle</keyword>
<evidence type="ECO:0000313" key="3">
    <source>
        <dbReference type="Proteomes" id="UP000580568"/>
    </source>
</evidence>
<accession>A0A6V8SM24</accession>
<dbReference type="EMBL" id="BLZR01000001">
    <property type="protein sequence ID" value="GFP77950.1"/>
    <property type="molecule type" value="Genomic_DNA"/>
</dbReference>
<dbReference type="Proteomes" id="UP000580568">
    <property type="component" value="Unassembled WGS sequence"/>
</dbReference>
<keyword evidence="3" id="KW-1185">Reference proteome</keyword>
<reference evidence="2 3" key="1">
    <citation type="submission" date="2020-07" db="EMBL/GenBank/DDBJ databases">
        <title>A new beta-1,3-glucan-decomposing anaerobic bacterium isolated from anoxic soil subjected to biological soil disinfestation.</title>
        <authorList>
            <person name="Ueki A."/>
            <person name="Tonouchi A."/>
        </authorList>
    </citation>
    <scope>NUCLEOTIDE SEQUENCE [LARGE SCALE GENOMIC DNA]</scope>
    <source>
        <strain evidence="2 3">TW1</strain>
    </source>
</reference>
<feature type="transmembrane region" description="Helical" evidence="1">
    <location>
        <begin position="13"/>
        <end position="32"/>
    </location>
</feature>
<proteinExistence type="predicted"/>